<evidence type="ECO:0000313" key="2">
    <source>
        <dbReference type="Proteomes" id="UP001054252"/>
    </source>
</evidence>
<keyword evidence="2" id="KW-1185">Reference proteome</keyword>
<organism evidence="1 2">
    <name type="scientific">Rubroshorea leprosula</name>
    <dbReference type="NCBI Taxonomy" id="152421"/>
    <lineage>
        <taxon>Eukaryota</taxon>
        <taxon>Viridiplantae</taxon>
        <taxon>Streptophyta</taxon>
        <taxon>Embryophyta</taxon>
        <taxon>Tracheophyta</taxon>
        <taxon>Spermatophyta</taxon>
        <taxon>Magnoliopsida</taxon>
        <taxon>eudicotyledons</taxon>
        <taxon>Gunneridae</taxon>
        <taxon>Pentapetalae</taxon>
        <taxon>rosids</taxon>
        <taxon>malvids</taxon>
        <taxon>Malvales</taxon>
        <taxon>Dipterocarpaceae</taxon>
        <taxon>Rubroshorea</taxon>
    </lineage>
</organism>
<sequence length="44" mass="4860">MLFSTQICSIRPFKASHIFLALARVTGPPWVCNGSHDVVDMLLS</sequence>
<dbReference type="EMBL" id="BPVZ01000034">
    <property type="protein sequence ID" value="GKV11650.1"/>
    <property type="molecule type" value="Genomic_DNA"/>
</dbReference>
<reference evidence="1 2" key="1">
    <citation type="journal article" date="2021" name="Commun. Biol.">
        <title>The genome of Shorea leprosula (Dipterocarpaceae) highlights the ecological relevance of drought in aseasonal tropical rainforests.</title>
        <authorList>
            <person name="Ng K.K.S."/>
            <person name="Kobayashi M.J."/>
            <person name="Fawcett J.A."/>
            <person name="Hatakeyama M."/>
            <person name="Paape T."/>
            <person name="Ng C.H."/>
            <person name="Ang C.C."/>
            <person name="Tnah L.H."/>
            <person name="Lee C.T."/>
            <person name="Nishiyama T."/>
            <person name="Sese J."/>
            <person name="O'Brien M.J."/>
            <person name="Copetti D."/>
            <person name="Mohd Noor M.I."/>
            <person name="Ong R.C."/>
            <person name="Putra M."/>
            <person name="Sireger I.Z."/>
            <person name="Indrioko S."/>
            <person name="Kosugi Y."/>
            <person name="Izuno A."/>
            <person name="Isagi Y."/>
            <person name="Lee S.L."/>
            <person name="Shimizu K.K."/>
        </authorList>
    </citation>
    <scope>NUCLEOTIDE SEQUENCE [LARGE SCALE GENOMIC DNA]</scope>
    <source>
        <strain evidence="1">214</strain>
    </source>
</reference>
<gene>
    <name evidence="1" type="ORF">SLEP1_g22890</name>
</gene>
<proteinExistence type="predicted"/>
<evidence type="ECO:0000313" key="1">
    <source>
        <dbReference type="EMBL" id="GKV11650.1"/>
    </source>
</evidence>
<name>A0AAV5JMM4_9ROSI</name>
<comment type="caution">
    <text evidence="1">The sequence shown here is derived from an EMBL/GenBank/DDBJ whole genome shotgun (WGS) entry which is preliminary data.</text>
</comment>
<dbReference type="Proteomes" id="UP001054252">
    <property type="component" value="Unassembled WGS sequence"/>
</dbReference>
<protein>
    <submittedName>
        <fullName evidence="1">Uncharacterized protein</fullName>
    </submittedName>
</protein>
<accession>A0AAV5JMM4</accession>
<dbReference type="AlphaFoldDB" id="A0AAV5JMM4"/>